<protein>
    <recommendedName>
        <fullName evidence="2">Response regulatory domain-containing protein</fullName>
    </recommendedName>
</protein>
<proteinExistence type="predicted"/>
<dbReference type="GO" id="GO:0000160">
    <property type="term" value="P:phosphorelay signal transduction system"/>
    <property type="evidence" value="ECO:0007669"/>
    <property type="project" value="InterPro"/>
</dbReference>
<dbReference type="Proteomes" id="UP000199074">
    <property type="component" value="Unassembled WGS sequence"/>
</dbReference>
<dbReference type="AlphaFoldDB" id="A0A1I7N3T0"/>
<dbReference type="InterPro" id="IPR011006">
    <property type="entry name" value="CheY-like_superfamily"/>
</dbReference>
<organism evidence="3 4">
    <name type="scientific">Devosia crocina</name>
    <dbReference type="NCBI Taxonomy" id="429728"/>
    <lineage>
        <taxon>Bacteria</taxon>
        <taxon>Pseudomonadati</taxon>
        <taxon>Pseudomonadota</taxon>
        <taxon>Alphaproteobacteria</taxon>
        <taxon>Hyphomicrobiales</taxon>
        <taxon>Devosiaceae</taxon>
        <taxon>Devosia</taxon>
    </lineage>
</organism>
<dbReference type="SUPFAM" id="SSF52172">
    <property type="entry name" value="CheY-like"/>
    <property type="match status" value="1"/>
</dbReference>
<reference evidence="3 4" key="1">
    <citation type="submission" date="2016-10" db="EMBL/GenBank/DDBJ databases">
        <authorList>
            <person name="de Groot N.N."/>
        </authorList>
    </citation>
    <scope>NUCLEOTIDE SEQUENCE [LARGE SCALE GENOMIC DNA]</scope>
    <source>
        <strain evidence="3 4">IPL20</strain>
    </source>
</reference>
<evidence type="ECO:0000256" key="1">
    <source>
        <dbReference type="PROSITE-ProRule" id="PRU00169"/>
    </source>
</evidence>
<dbReference type="RefSeq" id="WP_092421026.1">
    <property type="nucleotide sequence ID" value="NZ_FPCK01000001.1"/>
</dbReference>
<accession>A0A1I7N3T0</accession>
<comment type="caution">
    <text evidence="1">Lacks conserved residue(s) required for the propagation of feature annotation.</text>
</comment>
<dbReference type="EMBL" id="FPCK01000001">
    <property type="protein sequence ID" value="SFV29304.1"/>
    <property type="molecule type" value="Genomic_DNA"/>
</dbReference>
<evidence type="ECO:0000313" key="4">
    <source>
        <dbReference type="Proteomes" id="UP000199074"/>
    </source>
</evidence>
<dbReference type="OrthoDB" id="582170at2"/>
<feature type="domain" description="Response regulatory" evidence="2">
    <location>
        <begin position="6"/>
        <end position="118"/>
    </location>
</feature>
<name>A0A1I7N3T0_9HYPH</name>
<dbReference type="InterPro" id="IPR001789">
    <property type="entry name" value="Sig_transdc_resp-reg_receiver"/>
</dbReference>
<sequence>MLSGRTVLVVETQYIVALDLAHSLEALGAGNVVIAQDAQEAQATSAQWLAASLCIVELERERGDQIALVGDLMRMGLPVIGLTTDRDLETSLAWLALASMVHKPVQSDRLIEAIARVMVEASSQNE</sequence>
<dbReference type="PROSITE" id="PS50110">
    <property type="entry name" value="RESPONSE_REGULATORY"/>
    <property type="match status" value="1"/>
</dbReference>
<evidence type="ECO:0000259" key="2">
    <source>
        <dbReference type="PROSITE" id="PS50110"/>
    </source>
</evidence>
<gene>
    <name evidence="3" type="ORF">SAMN05216456_0721</name>
</gene>
<evidence type="ECO:0000313" key="3">
    <source>
        <dbReference type="EMBL" id="SFV29304.1"/>
    </source>
</evidence>
<keyword evidence="4" id="KW-1185">Reference proteome</keyword>
<dbReference type="Gene3D" id="3.40.50.2300">
    <property type="match status" value="1"/>
</dbReference>